<organism evidence="2 3">
    <name type="scientific">Virgisporangium ochraceum</name>
    <dbReference type="NCBI Taxonomy" id="65505"/>
    <lineage>
        <taxon>Bacteria</taxon>
        <taxon>Bacillati</taxon>
        <taxon>Actinomycetota</taxon>
        <taxon>Actinomycetes</taxon>
        <taxon>Micromonosporales</taxon>
        <taxon>Micromonosporaceae</taxon>
        <taxon>Virgisporangium</taxon>
    </lineage>
</organism>
<feature type="transmembrane region" description="Helical" evidence="1">
    <location>
        <begin position="321"/>
        <end position="353"/>
    </location>
</feature>
<dbReference type="PANTHER" id="PTHR36840">
    <property type="entry name" value="BLL5714 PROTEIN"/>
    <property type="match status" value="1"/>
</dbReference>
<sequence>MSTLELFFDLVFVFTVTQLTELLADHLDVRGAVRVLLMLGVIWWMYSAYAWLTNAMAPSSPLRRVLLLVGMGGFLGVAIAVPQAFGAAGWLFGLGYFVVNAIHTGAFALAGGDGVMRALRGGLAWLNLLSATLVLVGGILTGPWRYGLWAVAFAIQAATPYLSPIEGFTLAPAHFVERHGLVVIVALGESLIAVGIGIRGYELTLGIVFAAVLVLTVLYYLYWVYFGGDDARAEHALEATADPRRRALHAVHAFGFAHVPMLFGIVVFAAGVKKIIGHPFDGAKLSYALAITGGVVLYLIGHAVFRLVLRLGSIRHAVLATVLILALGLPLGLLSAAAMLGLIIAAFVVSWFIDAGGIRPVLRAWRAGDTPVMHSS</sequence>
<keyword evidence="1" id="KW-0472">Membrane</keyword>
<protein>
    <submittedName>
        <fullName evidence="2">Low temperature requirement protein A</fullName>
    </submittedName>
</protein>
<proteinExistence type="predicted"/>
<evidence type="ECO:0000313" key="3">
    <source>
        <dbReference type="Proteomes" id="UP000635606"/>
    </source>
</evidence>
<dbReference type="InterPro" id="IPR010640">
    <property type="entry name" value="Low_temperature_requirement_A"/>
</dbReference>
<accession>A0A8J3ZXU7</accession>
<feature type="transmembrane region" description="Helical" evidence="1">
    <location>
        <begin position="287"/>
        <end position="309"/>
    </location>
</feature>
<dbReference type="EMBL" id="BOPH01000062">
    <property type="protein sequence ID" value="GIJ69455.1"/>
    <property type="molecule type" value="Genomic_DNA"/>
</dbReference>
<feature type="transmembrane region" description="Helical" evidence="1">
    <location>
        <begin position="87"/>
        <end position="110"/>
    </location>
</feature>
<keyword evidence="3" id="KW-1185">Reference proteome</keyword>
<feature type="transmembrane region" description="Helical" evidence="1">
    <location>
        <begin position="204"/>
        <end position="226"/>
    </location>
</feature>
<evidence type="ECO:0000256" key="1">
    <source>
        <dbReference type="SAM" id="Phobius"/>
    </source>
</evidence>
<feature type="transmembrane region" description="Helical" evidence="1">
    <location>
        <begin position="146"/>
        <end position="168"/>
    </location>
</feature>
<dbReference type="AlphaFoldDB" id="A0A8J3ZXU7"/>
<name>A0A8J3ZXU7_9ACTN</name>
<keyword evidence="1" id="KW-0812">Transmembrane</keyword>
<keyword evidence="1" id="KW-1133">Transmembrane helix</keyword>
<dbReference type="Proteomes" id="UP000635606">
    <property type="component" value="Unassembled WGS sequence"/>
</dbReference>
<feature type="transmembrane region" description="Helical" evidence="1">
    <location>
        <begin position="64"/>
        <end position="81"/>
    </location>
</feature>
<feature type="transmembrane region" description="Helical" evidence="1">
    <location>
        <begin position="32"/>
        <end position="52"/>
    </location>
</feature>
<feature type="transmembrane region" description="Helical" evidence="1">
    <location>
        <begin position="180"/>
        <end position="198"/>
    </location>
</feature>
<evidence type="ECO:0000313" key="2">
    <source>
        <dbReference type="EMBL" id="GIJ69455.1"/>
    </source>
</evidence>
<feature type="transmembrane region" description="Helical" evidence="1">
    <location>
        <begin position="247"/>
        <end position="272"/>
    </location>
</feature>
<reference evidence="2" key="1">
    <citation type="submission" date="2021-01" db="EMBL/GenBank/DDBJ databases">
        <title>Whole genome shotgun sequence of Virgisporangium ochraceum NBRC 16418.</title>
        <authorList>
            <person name="Komaki H."/>
            <person name="Tamura T."/>
        </authorList>
    </citation>
    <scope>NUCLEOTIDE SEQUENCE</scope>
    <source>
        <strain evidence="2">NBRC 16418</strain>
    </source>
</reference>
<dbReference type="PANTHER" id="PTHR36840:SF1">
    <property type="entry name" value="BLL5714 PROTEIN"/>
    <property type="match status" value="1"/>
</dbReference>
<feature type="transmembrane region" description="Helical" evidence="1">
    <location>
        <begin position="122"/>
        <end position="140"/>
    </location>
</feature>
<dbReference type="Pfam" id="PF06772">
    <property type="entry name" value="LtrA"/>
    <property type="match status" value="1"/>
</dbReference>
<gene>
    <name evidence="2" type="ORF">Voc01_043720</name>
</gene>
<comment type="caution">
    <text evidence="2">The sequence shown here is derived from an EMBL/GenBank/DDBJ whole genome shotgun (WGS) entry which is preliminary data.</text>
</comment>